<dbReference type="PANTHER" id="PTHR16631">
    <property type="entry name" value="GLUCAN 1,3-BETA-GLUCOSIDASE"/>
    <property type="match status" value="1"/>
</dbReference>
<dbReference type="InterPro" id="IPR017853">
    <property type="entry name" value="GH"/>
</dbReference>
<dbReference type="GO" id="GO:0004338">
    <property type="term" value="F:glucan exo-1,3-beta-glucosidase activity"/>
    <property type="evidence" value="ECO:0007669"/>
    <property type="project" value="UniProtKB-EC"/>
</dbReference>
<name>A0ABR3GQ75_9PEZI</name>
<comment type="similarity">
    <text evidence="2">Belongs to the glycosyl hydrolase 17 family.</text>
</comment>
<evidence type="ECO:0000313" key="5">
    <source>
        <dbReference type="EMBL" id="KAL0638072.1"/>
    </source>
</evidence>
<accession>A0ABR3GQ75</accession>
<reference evidence="5 6" key="1">
    <citation type="submission" date="2024-02" db="EMBL/GenBank/DDBJ databases">
        <title>Discinaceae phylogenomics.</title>
        <authorList>
            <person name="Dirks A.C."/>
            <person name="James T.Y."/>
        </authorList>
    </citation>
    <scope>NUCLEOTIDE SEQUENCE [LARGE SCALE GENOMIC DNA]</scope>
    <source>
        <strain evidence="5 6">ACD0624</strain>
    </source>
</reference>
<feature type="signal peptide" evidence="4">
    <location>
        <begin position="1"/>
        <end position="22"/>
    </location>
</feature>
<keyword evidence="5" id="KW-0326">Glycosidase</keyword>
<feature type="chain" id="PRO_5045438782" evidence="4">
    <location>
        <begin position="23"/>
        <end position="310"/>
    </location>
</feature>
<evidence type="ECO:0000256" key="2">
    <source>
        <dbReference type="ARBA" id="ARBA00008773"/>
    </source>
</evidence>
<protein>
    <submittedName>
        <fullName evidence="5">Cell surface mannoprotein mp65</fullName>
        <ecNumber evidence="5">3.2.1.58</ecNumber>
    </submittedName>
</protein>
<gene>
    <name evidence="5" type="primary">MP65</name>
    <name evidence="5" type="ORF">Q9L58_002849</name>
</gene>
<evidence type="ECO:0000313" key="6">
    <source>
        <dbReference type="Proteomes" id="UP001447188"/>
    </source>
</evidence>
<keyword evidence="3 5" id="KW-0378">Hydrolase</keyword>
<dbReference type="EMBL" id="JBBBZM010000026">
    <property type="protein sequence ID" value="KAL0638072.1"/>
    <property type="molecule type" value="Genomic_DNA"/>
</dbReference>
<dbReference type="InterPro" id="IPR050732">
    <property type="entry name" value="Beta-glucan_modifiers"/>
</dbReference>
<keyword evidence="4" id="KW-0732">Signal</keyword>
<dbReference type="Gene3D" id="3.20.20.80">
    <property type="entry name" value="Glycosidases"/>
    <property type="match status" value="1"/>
</dbReference>
<organism evidence="5 6">
    <name type="scientific">Discina gigas</name>
    <dbReference type="NCBI Taxonomy" id="1032678"/>
    <lineage>
        <taxon>Eukaryota</taxon>
        <taxon>Fungi</taxon>
        <taxon>Dikarya</taxon>
        <taxon>Ascomycota</taxon>
        <taxon>Pezizomycotina</taxon>
        <taxon>Pezizomycetes</taxon>
        <taxon>Pezizales</taxon>
        <taxon>Discinaceae</taxon>
        <taxon>Discina</taxon>
    </lineage>
</organism>
<proteinExistence type="inferred from homology"/>
<comment type="subcellular location">
    <subcellularLocation>
        <location evidence="1">Cell envelope</location>
    </subcellularLocation>
</comment>
<sequence length="310" mass="33008">MIYSKLTSLALAFLLGLQLAIAQPHGRRHNRREDQPRTVNVGNHLVPRAGKAGIVYTPYNDDGTCKSTGVVASDIASMNSLGFGMVRIYGVDCNQVSNVLAAVKPFGMKVFLGIFDMGQCESQLAQLIQFVAGDWSSVYAVSIGNEQVNSGAMSVAAMVSKVNTSRAGLRAAGFSGPVVTVDTWVAIIANPALCECSDFVAANCHPFFDGNVLPAAAGQFMSNSIAKLQSACGGKQVMITETGWPHQGNPIGQCVPGLQQQHDALASIHSVLGPNAFYFTRTDDLWKKDNPATANAEKYWGIKDFSTVTS</sequence>
<dbReference type="SUPFAM" id="SSF51445">
    <property type="entry name" value="(Trans)glycosidases"/>
    <property type="match status" value="1"/>
</dbReference>
<dbReference type="EC" id="3.2.1.58" evidence="5"/>
<evidence type="ECO:0000256" key="3">
    <source>
        <dbReference type="ARBA" id="ARBA00022801"/>
    </source>
</evidence>
<dbReference type="PANTHER" id="PTHR16631:SF14">
    <property type="entry name" value="FAMILY 17 GLUCOSIDASE SCW10-RELATED"/>
    <property type="match status" value="1"/>
</dbReference>
<dbReference type="Proteomes" id="UP001447188">
    <property type="component" value="Unassembled WGS sequence"/>
</dbReference>
<comment type="caution">
    <text evidence="5">The sequence shown here is derived from an EMBL/GenBank/DDBJ whole genome shotgun (WGS) entry which is preliminary data.</text>
</comment>
<keyword evidence="6" id="KW-1185">Reference proteome</keyword>
<evidence type="ECO:0000256" key="1">
    <source>
        <dbReference type="ARBA" id="ARBA00004196"/>
    </source>
</evidence>
<evidence type="ECO:0000256" key="4">
    <source>
        <dbReference type="SAM" id="SignalP"/>
    </source>
</evidence>